<proteinExistence type="inferred from homology"/>
<comment type="similarity">
    <text evidence="1">Belongs to the Gfa family.</text>
</comment>
<protein>
    <submittedName>
        <fullName evidence="6">GFA family protein</fullName>
    </submittedName>
</protein>
<dbReference type="InterPro" id="IPR011057">
    <property type="entry name" value="Mss4-like_sf"/>
</dbReference>
<dbReference type="Proteomes" id="UP001433071">
    <property type="component" value="Unassembled WGS sequence"/>
</dbReference>
<keyword evidence="3" id="KW-0862">Zinc</keyword>
<gene>
    <name evidence="6" type="ORF">NKI36_22135</name>
</gene>
<dbReference type="Gene3D" id="3.90.1590.10">
    <property type="entry name" value="glutathione-dependent formaldehyde- activating enzyme (gfa)"/>
    <property type="match status" value="1"/>
</dbReference>
<evidence type="ECO:0000313" key="7">
    <source>
        <dbReference type="Proteomes" id="UP001433071"/>
    </source>
</evidence>
<name>A0ABV1Z403_9HYPH</name>
<accession>A0ABV1Z403</accession>
<keyword evidence="7" id="KW-1185">Reference proteome</keyword>
<evidence type="ECO:0000256" key="3">
    <source>
        <dbReference type="ARBA" id="ARBA00022833"/>
    </source>
</evidence>
<evidence type="ECO:0000313" key="6">
    <source>
        <dbReference type="EMBL" id="MER9406738.1"/>
    </source>
</evidence>
<dbReference type="EMBL" id="JAMYQB010000019">
    <property type="protein sequence ID" value="MER9406738.1"/>
    <property type="molecule type" value="Genomic_DNA"/>
</dbReference>
<dbReference type="SUPFAM" id="SSF51316">
    <property type="entry name" value="Mss4-like"/>
    <property type="match status" value="1"/>
</dbReference>
<evidence type="ECO:0000259" key="5">
    <source>
        <dbReference type="PROSITE" id="PS51891"/>
    </source>
</evidence>
<keyword evidence="2" id="KW-0479">Metal-binding</keyword>
<dbReference type="PROSITE" id="PS51891">
    <property type="entry name" value="CENP_V_GFA"/>
    <property type="match status" value="1"/>
</dbReference>
<dbReference type="InterPro" id="IPR006913">
    <property type="entry name" value="CENP-V/GFA"/>
</dbReference>
<sequence>MTKKYTAKCACGAVKFEFDTDPTFIAICHCLDCKKASGGEAATFFAVPEDDFTLISGKPKAFHYIANSGNGLDRNSCPECAARVFTDNLDGFPGTVFVQLGSLDRPELITPKLEMFTRRRLGWVKPLDLPQFENMPS</sequence>
<keyword evidence="4" id="KW-0456">Lyase</keyword>
<reference evidence="6 7" key="1">
    <citation type="journal article" date="2024" name="Proc. Natl. Acad. Sci. U.S.A.">
        <title>The evolutionary genomics of adaptation to stress in wild rhizobium bacteria.</title>
        <authorList>
            <person name="Kehlet-Delgado H."/>
            <person name="Montoya A.P."/>
            <person name="Jensen K.T."/>
            <person name="Wendlandt C.E."/>
            <person name="Dexheimer C."/>
            <person name="Roberts M."/>
            <person name="Torres Martinez L."/>
            <person name="Friesen M.L."/>
            <person name="Griffitts J.S."/>
            <person name="Porter S.S."/>
        </authorList>
    </citation>
    <scope>NUCLEOTIDE SEQUENCE [LARGE SCALE GENOMIC DNA]</scope>
    <source>
        <strain evidence="6 7">M0641</strain>
    </source>
</reference>
<evidence type="ECO:0000256" key="4">
    <source>
        <dbReference type="ARBA" id="ARBA00023239"/>
    </source>
</evidence>
<dbReference type="PANTHER" id="PTHR33337">
    <property type="entry name" value="GFA DOMAIN-CONTAINING PROTEIN"/>
    <property type="match status" value="1"/>
</dbReference>
<comment type="caution">
    <text evidence="6">The sequence shown here is derived from an EMBL/GenBank/DDBJ whole genome shotgun (WGS) entry which is preliminary data.</text>
</comment>
<dbReference type="RefSeq" id="WP_352560087.1">
    <property type="nucleotide sequence ID" value="NZ_JAMYQB010000019.1"/>
</dbReference>
<organism evidence="6 7">
    <name type="scientific">Mesorhizobium caraganae</name>
    <dbReference type="NCBI Taxonomy" id="483206"/>
    <lineage>
        <taxon>Bacteria</taxon>
        <taxon>Pseudomonadati</taxon>
        <taxon>Pseudomonadota</taxon>
        <taxon>Alphaproteobacteria</taxon>
        <taxon>Hyphomicrobiales</taxon>
        <taxon>Phyllobacteriaceae</taxon>
        <taxon>Mesorhizobium</taxon>
    </lineage>
</organism>
<feature type="domain" description="CENP-V/GFA" evidence="5">
    <location>
        <begin position="5"/>
        <end position="133"/>
    </location>
</feature>
<dbReference type="Pfam" id="PF04828">
    <property type="entry name" value="GFA"/>
    <property type="match status" value="1"/>
</dbReference>
<evidence type="ECO:0000256" key="2">
    <source>
        <dbReference type="ARBA" id="ARBA00022723"/>
    </source>
</evidence>
<dbReference type="PANTHER" id="PTHR33337:SF40">
    <property type="entry name" value="CENP-V_GFA DOMAIN-CONTAINING PROTEIN-RELATED"/>
    <property type="match status" value="1"/>
</dbReference>
<evidence type="ECO:0000256" key="1">
    <source>
        <dbReference type="ARBA" id="ARBA00005495"/>
    </source>
</evidence>